<evidence type="ECO:0000259" key="11">
    <source>
        <dbReference type="Pfam" id="PF00593"/>
    </source>
</evidence>
<dbReference type="InterPro" id="IPR036942">
    <property type="entry name" value="Beta-barrel_TonB_sf"/>
</dbReference>
<dbReference type="NCBIfam" id="TIGR04057">
    <property type="entry name" value="SusC_RagA_signa"/>
    <property type="match status" value="1"/>
</dbReference>
<evidence type="ECO:0000256" key="8">
    <source>
        <dbReference type="PROSITE-ProRule" id="PRU01360"/>
    </source>
</evidence>
<keyword evidence="2 8" id="KW-0813">Transport</keyword>
<dbReference type="InterPro" id="IPR023997">
    <property type="entry name" value="TonB-dep_OMP_SusC/RagA_CS"/>
</dbReference>
<evidence type="ECO:0000256" key="4">
    <source>
        <dbReference type="ARBA" id="ARBA00022692"/>
    </source>
</evidence>
<evidence type="ECO:0000256" key="10">
    <source>
        <dbReference type="SAM" id="SignalP"/>
    </source>
</evidence>
<dbReference type="Pfam" id="PF13715">
    <property type="entry name" value="CarbopepD_reg_2"/>
    <property type="match status" value="1"/>
</dbReference>
<keyword evidence="13" id="KW-0675">Receptor</keyword>
<name>A0ABS2DX83_9BACT</name>
<keyword evidence="6 8" id="KW-0472">Membrane</keyword>
<sequence length="1043" mass="114795">MKKVAMKILSCLLFIIIMGSAAVQAQNRQISGTVISKTDNYPVIGATVVEKANPANGVITDLDGNFSITVAPNAELTFSYVGYKSVTLPATDRMNVVLEEENELLQEVVVVGYQTQRKADLTGSIAVVSTDEIKTTSNTDPMRALQGKVPGMTITANGSPSGVGTVRIRGIGSFNSSQDPLYIVDGVPTTRALNSLNANDIESMQVLKDAASASIYGSRASNGVIIITTKQGKKSEKVKVDFSANLTAQFYSNQSTMDLCNSAQYATAMAQAALNDGIDPVTYASGYGLNLNAAQGTPITVWNPATNSYVNYTVNGLYDGYVNAKKTMKYSDTDWLDEISRTGFSQNYDLSISNATDKHSTMFSLGYKKNTGIIKYTDFENIAARMNSSYNINKYLIVGENFTVTYSSQLDVAPMENALKMAPILPVYENDGTTFSGPVGSMSDRQNPLREAYQNRNNALNYWRLFGNAYAELKPIKGLTLRTNFGIDYYSSFINAMTLTYHSDIVNNDIAKTTLSHNNEVNWTWSNTANYNFRLADKHDITVLLGTEMNKQTVVDFSAYSEEYTLEDPDYMWPNAATGTMRNSGAKVGYRLASFFGKVDYNYDDFILASFTIRRDGSSRFGKDHRWGTFPAATLGFRLSKLMQKDWLDDWKVRLSWGQTGNQAIDNNAQFGLYVADYGLDRVTSTAYDIFLQGSGTFPSGYRATQYANPNLKWESAEQFNVGTDFTLLQGSLYGSIDGYVKDVDDMLISPAFLGALGEGGNSWQNGPSLRNWGMEFALGYRKTLACGLGIDLNANVDFFRNKVTYLPETTTGSYAHTSQENLVEAGVSYGSMVGYVVEGLFQNQEEVDASGQPNARVGGLKYADLDGNHEINADDQTWIYDPVPAFSYGLNIALNYKNFDLSMFWQGVCNQDVYNNQKFQTDFWGVNDPGSNKGERVLQAWTTANTSSTIPALSTLNTADEGRASSYFVENGSYLKLRNLQIGYSIPASFLSKFKMSSARFYVAGQNLLTVKSKSLTCTDPENPNWAYPLATSVSFGLQIGF</sequence>
<dbReference type="Gene3D" id="2.170.130.10">
    <property type="entry name" value="TonB-dependent receptor, plug domain"/>
    <property type="match status" value="1"/>
</dbReference>
<evidence type="ECO:0000256" key="1">
    <source>
        <dbReference type="ARBA" id="ARBA00004571"/>
    </source>
</evidence>
<evidence type="ECO:0000256" key="6">
    <source>
        <dbReference type="ARBA" id="ARBA00023136"/>
    </source>
</evidence>
<dbReference type="RefSeq" id="WP_205094644.1">
    <property type="nucleotide sequence ID" value="NZ_JACLYZ010000003.1"/>
</dbReference>
<accession>A0ABS2DX83</accession>
<dbReference type="Pfam" id="PF00593">
    <property type="entry name" value="TonB_dep_Rec_b-barrel"/>
    <property type="match status" value="1"/>
</dbReference>
<comment type="subcellular location">
    <subcellularLocation>
        <location evidence="1 8">Cell outer membrane</location>
        <topology evidence="1 8">Multi-pass membrane protein</topology>
    </subcellularLocation>
</comment>
<evidence type="ECO:0000256" key="2">
    <source>
        <dbReference type="ARBA" id="ARBA00022448"/>
    </source>
</evidence>
<evidence type="ECO:0000259" key="12">
    <source>
        <dbReference type="Pfam" id="PF07715"/>
    </source>
</evidence>
<dbReference type="EMBL" id="JACLYZ010000003">
    <property type="protein sequence ID" value="MBM6734079.1"/>
    <property type="molecule type" value="Genomic_DNA"/>
</dbReference>
<keyword evidence="7 8" id="KW-0998">Cell outer membrane</keyword>
<evidence type="ECO:0000256" key="9">
    <source>
        <dbReference type="RuleBase" id="RU003357"/>
    </source>
</evidence>
<evidence type="ECO:0000256" key="7">
    <source>
        <dbReference type="ARBA" id="ARBA00023237"/>
    </source>
</evidence>
<keyword evidence="14" id="KW-1185">Reference proteome</keyword>
<feature type="domain" description="TonB-dependent receptor-like beta-barrel" evidence="11">
    <location>
        <begin position="444"/>
        <end position="900"/>
    </location>
</feature>
<dbReference type="InterPro" id="IPR023996">
    <property type="entry name" value="TonB-dep_OMP_SusC/RagA"/>
</dbReference>
<organism evidence="13 14">
    <name type="scientific">Mediterranea massiliensis</name>
    <dbReference type="NCBI Taxonomy" id="1841865"/>
    <lineage>
        <taxon>Bacteria</taxon>
        <taxon>Pseudomonadati</taxon>
        <taxon>Bacteroidota</taxon>
        <taxon>Bacteroidia</taxon>
        <taxon>Bacteroidales</taxon>
        <taxon>Bacteroidaceae</taxon>
        <taxon>Mediterranea</taxon>
    </lineage>
</organism>
<proteinExistence type="inferred from homology"/>
<comment type="caution">
    <text evidence="13">The sequence shown here is derived from an EMBL/GenBank/DDBJ whole genome shotgun (WGS) entry which is preliminary data.</text>
</comment>
<dbReference type="Pfam" id="PF07715">
    <property type="entry name" value="Plug"/>
    <property type="match status" value="1"/>
</dbReference>
<dbReference type="SUPFAM" id="SSF56935">
    <property type="entry name" value="Porins"/>
    <property type="match status" value="1"/>
</dbReference>
<dbReference type="Gene3D" id="2.40.170.20">
    <property type="entry name" value="TonB-dependent receptor, beta-barrel domain"/>
    <property type="match status" value="1"/>
</dbReference>
<feature type="signal peptide" evidence="10">
    <location>
        <begin position="1"/>
        <end position="25"/>
    </location>
</feature>
<evidence type="ECO:0000256" key="3">
    <source>
        <dbReference type="ARBA" id="ARBA00022452"/>
    </source>
</evidence>
<keyword evidence="5 9" id="KW-0798">TonB box</keyword>
<dbReference type="NCBIfam" id="TIGR04056">
    <property type="entry name" value="OMP_RagA_SusC"/>
    <property type="match status" value="1"/>
</dbReference>
<evidence type="ECO:0000256" key="5">
    <source>
        <dbReference type="ARBA" id="ARBA00023077"/>
    </source>
</evidence>
<keyword evidence="3 8" id="KW-1134">Transmembrane beta strand</keyword>
<dbReference type="SUPFAM" id="SSF49464">
    <property type="entry name" value="Carboxypeptidase regulatory domain-like"/>
    <property type="match status" value="1"/>
</dbReference>
<evidence type="ECO:0000313" key="13">
    <source>
        <dbReference type="EMBL" id="MBM6734079.1"/>
    </source>
</evidence>
<dbReference type="Gene3D" id="2.60.40.1120">
    <property type="entry name" value="Carboxypeptidase-like, regulatory domain"/>
    <property type="match status" value="1"/>
</dbReference>
<dbReference type="Proteomes" id="UP000766986">
    <property type="component" value="Unassembled WGS sequence"/>
</dbReference>
<dbReference type="PROSITE" id="PS52016">
    <property type="entry name" value="TONB_DEPENDENT_REC_3"/>
    <property type="match status" value="1"/>
</dbReference>
<dbReference type="InterPro" id="IPR012910">
    <property type="entry name" value="Plug_dom"/>
</dbReference>
<keyword evidence="4 8" id="KW-0812">Transmembrane</keyword>
<dbReference type="InterPro" id="IPR037066">
    <property type="entry name" value="Plug_dom_sf"/>
</dbReference>
<dbReference type="InterPro" id="IPR008969">
    <property type="entry name" value="CarboxyPept-like_regulatory"/>
</dbReference>
<feature type="domain" description="TonB-dependent receptor plug" evidence="12">
    <location>
        <begin position="118"/>
        <end position="224"/>
    </location>
</feature>
<dbReference type="InterPro" id="IPR000531">
    <property type="entry name" value="Beta-barrel_TonB"/>
</dbReference>
<comment type="similarity">
    <text evidence="8 9">Belongs to the TonB-dependent receptor family.</text>
</comment>
<dbReference type="InterPro" id="IPR039426">
    <property type="entry name" value="TonB-dep_rcpt-like"/>
</dbReference>
<feature type="chain" id="PRO_5047093273" evidence="10">
    <location>
        <begin position="26"/>
        <end position="1043"/>
    </location>
</feature>
<gene>
    <name evidence="13" type="ORF">H7U35_02390</name>
</gene>
<protein>
    <submittedName>
        <fullName evidence="13">TonB-dependent receptor</fullName>
    </submittedName>
</protein>
<reference evidence="13 14" key="1">
    <citation type="journal article" date="2021" name="Sci. Rep.">
        <title>The distribution of antibiotic resistance genes in chicken gut microbiota commensals.</title>
        <authorList>
            <person name="Juricova H."/>
            <person name="Matiasovicova J."/>
            <person name="Kubasova T."/>
            <person name="Cejkova D."/>
            <person name="Rychlik I."/>
        </authorList>
    </citation>
    <scope>NUCLEOTIDE SEQUENCE [LARGE SCALE GENOMIC DNA]</scope>
    <source>
        <strain evidence="13 14">An772</strain>
    </source>
</reference>
<evidence type="ECO:0000313" key="14">
    <source>
        <dbReference type="Proteomes" id="UP000766986"/>
    </source>
</evidence>
<keyword evidence="10" id="KW-0732">Signal</keyword>